<evidence type="ECO:0000259" key="2">
    <source>
        <dbReference type="Pfam" id="PF01138"/>
    </source>
</evidence>
<dbReference type="InterPro" id="IPR050080">
    <property type="entry name" value="RNase_PH"/>
</dbReference>
<dbReference type="Gene3D" id="3.30.230.70">
    <property type="entry name" value="GHMP Kinase, N-terminal domain"/>
    <property type="match status" value="1"/>
</dbReference>
<dbReference type="InterPro" id="IPR027408">
    <property type="entry name" value="PNPase/RNase_PH_dom_sf"/>
</dbReference>
<keyword evidence="4" id="KW-1185">Reference proteome</keyword>
<dbReference type="AlphaFoldDB" id="A0AAD9GFR7"/>
<gene>
    <name evidence="3" type="ORF">X943_002000</name>
</gene>
<reference evidence="3" key="2">
    <citation type="submission" date="2021-05" db="EMBL/GenBank/DDBJ databases">
        <authorList>
            <person name="Pain A."/>
        </authorList>
    </citation>
    <scope>NUCLEOTIDE SEQUENCE</scope>
    <source>
        <strain evidence="3">1802A</strain>
    </source>
</reference>
<dbReference type="GO" id="GO:0071051">
    <property type="term" value="P:poly(A)-dependent snoRNA 3'-end processing"/>
    <property type="evidence" value="ECO:0007669"/>
    <property type="project" value="TreeGrafter"/>
</dbReference>
<sequence>MSSQTPLPVPTPRNLSQIRPLGIDLCISKSASGSSYITLGETKVKCCVNAPRPCNRRILHETGILNIIVRHSVKDQRKRPEYNLTTVLTELFERHILLRRYPHHLIEAWLTIEEDDGGLFPACVMGLFLALADCGVQMLDTISAASVVCAITVDHMLIQFAFKNPDGSLQLALDLNAHEEAYYQQLHPGISRVHLAYCPNLNTVGYLLCTGGSITYEVLQKIGDVLADMQMVTMAQAACDVLTTEINSAMIDHIKWKRREMRLALDGNSICPEIDL</sequence>
<comment type="caution">
    <text evidence="3">The sequence shown here is derived from an EMBL/GenBank/DDBJ whole genome shotgun (WGS) entry which is preliminary data.</text>
</comment>
<protein>
    <recommendedName>
        <fullName evidence="2">Exoribonuclease phosphorolytic domain-containing protein</fullName>
    </recommendedName>
</protein>
<dbReference type="GO" id="GO:0071028">
    <property type="term" value="P:nuclear mRNA surveillance"/>
    <property type="evidence" value="ECO:0007669"/>
    <property type="project" value="TreeGrafter"/>
</dbReference>
<dbReference type="PANTHER" id="PTHR11953">
    <property type="entry name" value="EXOSOME COMPLEX COMPONENT"/>
    <property type="match status" value="1"/>
</dbReference>
<dbReference type="EMBL" id="JAHBMH010000033">
    <property type="protein sequence ID" value="KAK1937458.1"/>
    <property type="molecule type" value="Genomic_DNA"/>
</dbReference>
<dbReference type="InterPro" id="IPR001247">
    <property type="entry name" value="ExoRNase_PH_dom1"/>
</dbReference>
<dbReference type="GO" id="GO:0005730">
    <property type="term" value="C:nucleolus"/>
    <property type="evidence" value="ECO:0007669"/>
    <property type="project" value="TreeGrafter"/>
</dbReference>
<dbReference type="PANTHER" id="PTHR11953:SF0">
    <property type="entry name" value="EXOSOME COMPLEX COMPONENT RRP41"/>
    <property type="match status" value="1"/>
</dbReference>
<dbReference type="GO" id="GO:0000177">
    <property type="term" value="C:cytoplasmic exosome (RNase complex)"/>
    <property type="evidence" value="ECO:0007669"/>
    <property type="project" value="TreeGrafter"/>
</dbReference>
<proteinExistence type="inferred from homology"/>
<evidence type="ECO:0000313" key="4">
    <source>
        <dbReference type="Proteomes" id="UP001195914"/>
    </source>
</evidence>
<dbReference type="InterPro" id="IPR020568">
    <property type="entry name" value="Ribosomal_Su5_D2-typ_SF"/>
</dbReference>
<evidence type="ECO:0000256" key="1">
    <source>
        <dbReference type="ARBA" id="ARBA00006678"/>
    </source>
</evidence>
<dbReference type="Proteomes" id="UP001195914">
    <property type="component" value="Unassembled WGS sequence"/>
</dbReference>
<dbReference type="GO" id="GO:0000176">
    <property type="term" value="C:nuclear exosome (RNase complex)"/>
    <property type="evidence" value="ECO:0007669"/>
    <property type="project" value="TreeGrafter"/>
</dbReference>
<dbReference type="GO" id="GO:0003723">
    <property type="term" value="F:RNA binding"/>
    <property type="evidence" value="ECO:0007669"/>
    <property type="project" value="TreeGrafter"/>
</dbReference>
<dbReference type="SUPFAM" id="SSF54211">
    <property type="entry name" value="Ribosomal protein S5 domain 2-like"/>
    <property type="match status" value="1"/>
</dbReference>
<dbReference type="GO" id="GO:0034475">
    <property type="term" value="P:U4 snRNA 3'-end processing"/>
    <property type="evidence" value="ECO:0007669"/>
    <property type="project" value="TreeGrafter"/>
</dbReference>
<reference evidence="3" key="1">
    <citation type="journal article" date="2014" name="Nucleic Acids Res.">
        <title>The evolutionary dynamics of variant antigen genes in Babesia reveal a history of genomic innovation underlying host-parasite interaction.</title>
        <authorList>
            <person name="Jackson A.P."/>
            <person name="Otto T.D."/>
            <person name="Darby A."/>
            <person name="Ramaprasad A."/>
            <person name="Xia D."/>
            <person name="Echaide I.E."/>
            <person name="Farber M."/>
            <person name="Gahlot S."/>
            <person name="Gamble J."/>
            <person name="Gupta D."/>
            <person name="Gupta Y."/>
            <person name="Jackson L."/>
            <person name="Malandrin L."/>
            <person name="Malas T.B."/>
            <person name="Moussa E."/>
            <person name="Nair M."/>
            <person name="Reid A.J."/>
            <person name="Sanders M."/>
            <person name="Sharma J."/>
            <person name="Tracey A."/>
            <person name="Quail M.A."/>
            <person name="Weir W."/>
            <person name="Wastling J.M."/>
            <person name="Hall N."/>
            <person name="Willadsen P."/>
            <person name="Lingelbach K."/>
            <person name="Shiels B."/>
            <person name="Tait A."/>
            <person name="Berriman M."/>
            <person name="Allred D.R."/>
            <person name="Pain A."/>
        </authorList>
    </citation>
    <scope>NUCLEOTIDE SEQUENCE</scope>
    <source>
        <strain evidence="3">1802A</strain>
    </source>
</reference>
<dbReference type="GO" id="GO:0016075">
    <property type="term" value="P:rRNA catabolic process"/>
    <property type="evidence" value="ECO:0007669"/>
    <property type="project" value="TreeGrafter"/>
</dbReference>
<organism evidence="3 4">
    <name type="scientific">Babesia divergens</name>
    <dbReference type="NCBI Taxonomy" id="32595"/>
    <lineage>
        <taxon>Eukaryota</taxon>
        <taxon>Sar</taxon>
        <taxon>Alveolata</taxon>
        <taxon>Apicomplexa</taxon>
        <taxon>Aconoidasida</taxon>
        <taxon>Piroplasmida</taxon>
        <taxon>Babesiidae</taxon>
        <taxon>Babesia</taxon>
    </lineage>
</organism>
<accession>A0AAD9GFR7</accession>
<comment type="similarity">
    <text evidence="1">Belongs to the RNase PH family.</text>
</comment>
<evidence type="ECO:0000313" key="3">
    <source>
        <dbReference type="EMBL" id="KAK1937458.1"/>
    </source>
</evidence>
<dbReference type="Pfam" id="PF01138">
    <property type="entry name" value="RNase_PH"/>
    <property type="match status" value="1"/>
</dbReference>
<name>A0AAD9GFR7_BABDI</name>
<feature type="domain" description="Exoribonuclease phosphorolytic" evidence="2">
    <location>
        <begin position="17"/>
        <end position="136"/>
    </location>
</feature>